<dbReference type="InParanoid" id="U5DLD3"/>
<comment type="cofactor">
    <cofactor evidence="1 11">
        <name>pyridoxal 5'-phosphate</name>
        <dbReference type="ChEBI" id="CHEBI:597326"/>
    </cofactor>
</comment>
<dbReference type="GO" id="GO:0051537">
    <property type="term" value="F:2 iron, 2 sulfur cluster binding"/>
    <property type="evidence" value="ECO:0007669"/>
    <property type="project" value="UniProtKB-KW"/>
</dbReference>
<evidence type="ECO:0000256" key="5">
    <source>
        <dbReference type="ARBA" id="ARBA00022714"/>
    </source>
</evidence>
<comment type="similarity">
    <text evidence="2">Belongs to the class-V pyridoxal-phosphate-dependent aminotransferase family. NifS/IscS subfamily.</text>
</comment>
<dbReference type="FunFam" id="3.40.640.10:FF:000003">
    <property type="entry name" value="Cysteine desulfurase IscS"/>
    <property type="match status" value="1"/>
</dbReference>
<name>U5DLD3_9CHRO</name>
<comment type="caution">
    <text evidence="13">The sequence shown here is derived from an EMBL/GenBank/DDBJ whole genome shotgun (WGS) entry which is preliminary data.</text>
</comment>
<keyword evidence="5" id="KW-0001">2Fe-2S</keyword>
<dbReference type="InterPro" id="IPR015422">
    <property type="entry name" value="PyrdxlP-dep_Trfase_small"/>
</dbReference>
<dbReference type="PANTHER" id="PTHR11601:SF34">
    <property type="entry name" value="CYSTEINE DESULFURASE"/>
    <property type="match status" value="1"/>
</dbReference>
<dbReference type="OrthoDB" id="9808002at2"/>
<keyword evidence="7" id="KW-0663">Pyridoxal phosphate</keyword>
<comment type="catalytic activity">
    <reaction evidence="10">
        <text>(sulfur carrier)-H + L-cysteine = (sulfur carrier)-SH + L-alanine</text>
        <dbReference type="Rhea" id="RHEA:43892"/>
        <dbReference type="Rhea" id="RHEA-COMP:14737"/>
        <dbReference type="Rhea" id="RHEA-COMP:14739"/>
        <dbReference type="ChEBI" id="CHEBI:29917"/>
        <dbReference type="ChEBI" id="CHEBI:35235"/>
        <dbReference type="ChEBI" id="CHEBI:57972"/>
        <dbReference type="ChEBI" id="CHEBI:64428"/>
        <dbReference type="EC" id="2.8.1.7"/>
    </reaction>
</comment>
<dbReference type="PATRIC" id="fig|582515.4.peg.3455"/>
<dbReference type="InterPro" id="IPR015421">
    <property type="entry name" value="PyrdxlP-dep_Trfase_major"/>
</dbReference>
<evidence type="ECO:0000313" key="13">
    <source>
        <dbReference type="EMBL" id="ERN40525.1"/>
    </source>
</evidence>
<sequence>MAAPRPIYLDYHATTPVDRRVVEAMLPYFTEHFGNPSSTGHIYGWEAEAAVAQARDRVAAAIGARSEEIVFTSGATEANNLAIKGVAEAYLDRGRHIVTVQTEHSAVLAPCRYLERLGFEVTYLPVQADGLLGLANLEAVLRSNTVLVSVMAANNEIGVLHPLADIGALCRDRGILFHTDAAQAIAKIPLDVEAMSVDLLSLTAHKLYGPKGIGALYVRRQVRVAAQLHGGGQESDRRSGTLFVPQIVGLGTAIALGLDEMECEGRRQLALRDRLWQHLQVAGDVTLNGHPTQRLPGNLNVSFAGVDGAALLLGLRPTVAVSSGSACASESQQVSHVLRALGRSPELARATLRFGIGRFVTKEEIERAAAATIDVVQNLRSPSVAVR</sequence>
<dbReference type="Gene3D" id="3.40.640.10">
    <property type="entry name" value="Type I PLP-dependent aspartate aminotransferase-like (Major domain)"/>
    <property type="match status" value="1"/>
</dbReference>
<dbReference type="EMBL" id="ASSJ01000076">
    <property type="protein sequence ID" value="ERN40525.1"/>
    <property type="molecule type" value="Genomic_DNA"/>
</dbReference>
<evidence type="ECO:0000256" key="1">
    <source>
        <dbReference type="ARBA" id="ARBA00001933"/>
    </source>
</evidence>
<reference evidence="13 14" key="1">
    <citation type="submission" date="2013-05" db="EMBL/GenBank/DDBJ databases">
        <title>Draft genome sequence of Rubidibacter lacunae KORDI 51-2.</title>
        <authorList>
            <person name="Choi D.H."/>
            <person name="Noh J.H."/>
            <person name="Kwon K.-K."/>
            <person name="Lee J.-H."/>
            <person name="Ryu J.-Y."/>
        </authorList>
    </citation>
    <scope>NUCLEOTIDE SEQUENCE [LARGE SCALE GENOMIC DNA]</scope>
    <source>
        <strain evidence="13 14">KORDI 51-2</strain>
    </source>
</reference>
<protein>
    <recommendedName>
        <fullName evidence="3">cysteine desulfurase</fullName>
        <ecNumber evidence="3">2.8.1.7</ecNumber>
    </recommendedName>
</protein>
<keyword evidence="8" id="KW-0408">Iron</keyword>
<dbReference type="RefSeq" id="WP_022608671.1">
    <property type="nucleotide sequence ID" value="NZ_ASSJ01000076.1"/>
</dbReference>
<dbReference type="Gene3D" id="3.90.1150.10">
    <property type="entry name" value="Aspartate Aminotransferase, domain 1"/>
    <property type="match status" value="1"/>
</dbReference>
<keyword evidence="14" id="KW-1185">Reference proteome</keyword>
<evidence type="ECO:0000256" key="6">
    <source>
        <dbReference type="ARBA" id="ARBA00022723"/>
    </source>
</evidence>
<evidence type="ECO:0000313" key="14">
    <source>
        <dbReference type="Proteomes" id="UP000016960"/>
    </source>
</evidence>
<gene>
    <name evidence="13" type="ORF">KR51_00030730</name>
</gene>
<dbReference type="Pfam" id="PF00266">
    <property type="entry name" value="Aminotran_5"/>
    <property type="match status" value="1"/>
</dbReference>
<proteinExistence type="inferred from homology"/>
<dbReference type="PANTHER" id="PTHR11601">
    <property type="entry name" value="CYSTEINE DESULFURYLASE FAMILY MEMBER"/>
    <property type="match status" value="1"/>
</dbReference>
<evidence type="ECO:0000256" key="8">
    <source>
        <dbReference type="ARBA" id="ARBA00023004"/>
    </source>
</evidence>
<dbReference type="FunCoup" id="U5DLD3">
    <property type="interactions" value="429"/>
</dbReference>
<evidence type="ECO:0000256" key="10">
    <source>
        <dbReference type="ARBA" id="ARBA00050776"/>
    </source>
</evidence>
<keyword evidence="9" id="KW-0411">Iron-sulfur</keyword>
<evidence type="ECO:0000256" key="9">
    <source>
        <dbReference type="ARBA" id="ARBA00023014"/>
    </source>
</evidence>
<evidence type="ECO:0000256" key="3">
    <source>
        <dbReference type="ARBA" id="ARBA00012239"/>
    </source>
</evidence>
<evidence type="ECO:0000259" key="12">
    <source>
        <dbReference type="Pfam" id="PF00266"/>
    </source>
</evidence>
<dbReference type="eggNOG" id="COG1104">
    <property type="taxonomic scope" value="Bacteria"/>
</dbReference>
<dbReference type="InterPro" id="IPR015424">
    <property type="entry name" value="PyrdxlP-dep_Trfase"/>
</dbReference>
<dbReference type="STRING" id="582515.KR51_00030730"/>
<dbReference type="SUPFAM" id="SSF53383">
    <property type="entry name" value="PLP-dependent transferases"/>
    <property type="match status" value="1"/>
</dbReference>
<keyword evidence="4 13" id="KW-0808">Transferase</keyword>
<dbReference type="InterPro" id="IPR020578">
    <property type="entry name" value="Aminotrans_V_PyrdxlP_BS"/>
</dbReference>
<dbReference type="InterPro" id="IPR016454">
    <property type="entry name" value="Cysteine_dSase"/>
</dbReference>
<keyword evidence="6" id="KW-0479">Metal-binding</keyword>
<evidence type="ECO:0000256" key="11">
    <source>
        <dbReference type="RuleBase" id="RU004504"/>
    </source>
</evidence>
<dbReference type="AlphaFoldDB" id="U5DLD3"/>
<dbReference type="Proteomes" id="UP000016960">
    <property type="component" value="Unassembled WGS sequence"/>
</dbReference>
<evidence type="ECO:0000256" key="2">
    <source>
        <dbReference type="ARBA" id="ARBA00006490"/>
    </source>
</evidence>
<dbReference type="PIRSF" id="PIRSF005572">
    <property type="entry name" value="NifS"/>
    <property type="match status" value="1"/>
</dbReference>
<dbReference type="GO" id="GO:0031071">
    <property type="term" value="F:cysteine desulfurase activity"/>
    <property type="evidence" value="ECO:0007669"/>
    <property type="project" value="UniProtKB-EC"/>
</dbReference>
<dbReference type="GO" id="GO:0046872">
    <property type="term" value="F:metal ion binding"/>
    <property type="evidence" value="ECO:0007669"/>
    <property type="project" value="UniProtKB-KW"/>
</dbReference>
<dbReference type="InterPro" id="IPR000192">
    <property type="entry name" value="Aminotrans_V_dom"/>
</dbReference>
<feature type="domain" description="Aminotransferase class V" evidence="12">
    <location>
        <begin position="7"/>
        <end position="367"/>
    </location>
</feature>
<evidence type="ECO:0000256" key="7">
    <source>
        <dbReference type="ARBA" id="ARBA00022898"/>
    </source>
</evidence>
<accession>U5DLD3</accession>
<dbReference type="PROSITE" id="PS00595">
    <property type="entry name" value="AA_TRANSFER_CLASS_5"/>
    <property type="match status" value="1"/>
</dbReference>
<dbReference type="EC" id="2.8.1.7" evidence="3"/>
<evidence type="ECO:0000256" key="4">
    <source>
        <dbReference type="ARBA" id="ARBA00022679"/>
    </source>
</evidence>
<organism evidence="13 14">
    <name type="scientific">Rubidibacter lacunae KORDI 51-2</name>
    <dbReference type="NCBI Taxonomy" id="582515"/>
    <lineage>
        <taxon>Bacteria</taxon>
        <taxon>Bacillati</taxon>
        <taxon>Cyanobacteriota</taxon>
        <taxon>Cyanophyceae</taxon>
        <taxon>Oscillatoriophycideae</taxon>
        <taxon>Chroococcales</taxon>
        <taxon>Aphanothecaceae</taxon>
        <taxon>Rubidibacter</taxon>
    </lineage>
</organism>